<evidence type="ECO:0000256" key="7">
    <source>
        <dbReference type="ARBA" id="ARBA00023065"/>
    </source>
</evidence>
<reference evidence="10" key="1">
    <citation type="journal article" date="2022" name="Proc. Natl. Acad. Sci. U.S.A.">
        <title>Life cycle and functional genomics of the unicellular red alga Galdieria for elucidating algal and plant evolution and industrial use.</title>
        <authorList>
            <person name="Hirooka S."/>
            <person name="Itabashi T."/>
            <person name="Ichinose T.M."/>
            <person name="Onuma R."/>
            <person name="Fujiwara T."/>
            <person name="Yamashita S."/>
            <person name="Jong L.W."/>
            <person name="Tomita R."/>
            <person name="Iwane A.H."/>
            <person name="Miyagishima S.Y."/>
        </authorList>
    </citation>
    <scope>NUCLEOTIDE SEQUENCE</scope>
    <source>
        <strain evidence="10">NBRC 102759</strain>
    </source>
</reference>
<evidence type="ECO:0008006" key="12">
    <source>
        <dbReference type="Google" id="ProtNLM"/>
    </source>
</evidence>
<feature type="transmembrane region" description="Helical" evidence="9">
    <location>
        <begin position="291"/>
        <end position="312"/>
    </location>
</feature>
<comment type="caution">
    <text evidence="10">The sequence shown here is derived from an EMBL/GenBank/DDBJ whole genome shotgun (WGS) entry which is preliminary data.</text>
</comment>
<evidence type="ECO:0000313" key="10">
    <source>
        <dbReference type="EMBL" id="GJQ13304.1"/>
    </source>
</evidence>
<dbReference type="GO" id="GO:0015095">
    <property type="term" value="F:magnesium ion transmembrane transporter activity"/>
    <property type="evidence" value="ECO:0007669"/>
    <property type="project" value="TreeGrafter"/>
</dbReference>
<dbReference type="Proteomes" id="UP001061958">
    <property type="component" value="Unassembled WGS sequence"/>
</dbReference>
<evidence type="ECO:0000256" key="6">
    <source>
        <dbReference type="ARBA" id="ARBA00022989"/>
    </source>
</evidence>
<keyword evidence="5" id="KW-0809">Transit peptide</keyword>
<evidence type="ECO:0000256" key="8">
    <source>
        <dbReference type="ARBA" id="ARBA00023136"/>
    </source>
</evidence>
<sequence>MQQKKEEDSILDLEKLSSAVTFEPRDLPIEKTDYSALILVQELGKELIPSSKYISRLELVMELQKYGEKATDCPSFNLRDLRKVDPAFQPNFCLYVVGSILLVNLNQIAAIILPSKVIFLDPESSQTKRACNTVIQLLQKEEERLVFPFSVLEGLLLTACLSVEREIALLEPRVMDALNQVSKYSNYSRLAELRLYRQKLLHLHSIADRMDTLLEEFFDSDFVEEALFIENNELVKRELGQLSSLDELKCVFEPYLQSLDLQKSICNGFLKALQNVERALMLGFDFIRNKLFTLDLLGTILILSFTLINMVVGFFGFNLTLPIYNLSDGSQYYFYAIVGSLTLILLVSIVVTILWMKKKEFLVFHENIDRQDVSSHSQLGDSA</sequence>
<evidence type="ECO:0000256" key="3">
    <source>
        <dbReference type="ARBA" id="ARBA00022692"/>
    </source>
</evidence>
<dbReference type="PANTHER" id="PTHR13890">
    <property type="entry name" value="RNA SPLICING PROTEIN MRS2, MITOCHONDRIAL"/>
    <property type="match status" value="1"/>
</dbReference>
<dbReference type="AlphaFoldDB" id="A0A9C7PZA1"/>
<protein>
    <recommendedName>
        <fullName evidence="12">Magnesium transporter</fullName>
    </recommendedName>
</protein>
<keyword evidence="2" id="KW-0813">Transport</keyword>
<evidence type="ECO:0000256" key="1">
    <source>
        <dbReference type="ARBA" id="ARBA00004141"/>
    </source>
</evidence>
<keyword evidence="11" id="KW-1185">Reference proteome</keyword>
<keyword evidence="7" id="KW-0406">Ion transport</keyword>
<dbReference type="InterPro" id="IPR039204">
    <property type="entry name" value="MRS2-like"/>
</dbReference>
<dbReference type="EMBL" id="BQMJ01000042">
    <property type="protein sequence ID" value="GJQ13304.1"/>
    <property type="molecule type" value="Genomic_DNA"/>
</dbReference>
<keyword evidence="3 9" id="KW-0812">Transmembrane</keyword>
<name>A0A9C7PZA1_9RHOD</name>
<evidence type="ECO:0000256" key="9">
    <source>
        <dbReference type="SAM" id="Phobius"/>
    </source>
</evidence>
<dbReference type="Pfam" id="PF22099">
    <property type="entry name" value="MRS2-like"/>
    <property type="match status" value="1"/>
</dbReference>
<keyword evidence="6 9" id="KW-1133">Transmembrane helix</keyword>
<organism evidence="10 11">
    <name type="scientific">Galdieria partita</name>
    <dbReference type="NCBI Taxonomy" id="83374"/>
    <lineage>
        <taxon>Eukaryota</taxon>
        <taxon>Rhodophyta</taxon>
        <taxon>Bangiophyceae</taxon>
        <taxon>Galdieriales</taxon>
        <taxon>Galdieriaceae</taxon>
        <taxon>Galdieria</taxon>
    </lineage>
</organism>
<accession>A0A9C7PZA1</accession>
<dbReference type="Gene3D" id="1.20.58.340">
    <property type="entry name" value="Magnesium transport protein CorA, transmembrane region"/>
    <property type="match status" value="1"/>
</dbReference>
<evidence type="ECO:0000256" key="5">
    <source>
        <dbReference type="ARBA" id="ARBA00022946"/>
    </source>
</evidence>
<keyword evidence="4" id="KW-0460">Magnesium</keyword>
<gene>
    <name evidence="10" type="ORF">GpartN1_g5095.t1</name>
</gene>
<proteinExistence type="predicted"/>
<reference evidence="10" key="2">
    <citation type="submission" date="2022-01" db="EMBL/GenBank/DDBJ databases">
        <authorList>
            <person name="Hirooka S."/>
            <person name="Miyagishima S.Y."/>
        </authorList>
    </citation>
    <scope>NUCLEOTIDE SEQUENCE</scope>
    <source>
        <strain evidence="10">NBRC 102759</strain>
    </source>
</reference>
<evidence type="ECO:0000313" key="11">
    <source>
        <dbReference type="Proteomes" id="UP001061958"/>
    </source>
</evidence>
<evidence type="ECO:0000256" key="4">
    <source>
        <dbReference type="ARBA" id="ARBA00022842"/>
    </source>
</evidence>
<dbReference type="PANTHER" id="PTHR13890:SF0">
    <property type="entry name" value="MAGNESIUM TRANSPORTER MRS2 HOMOLOG, MITOCHONDRIAL"/>
    <property type="match status" value="1"/>
</dbReference>
<evidence type="ECO:0000256" key="2">
    <source>
        <dbReference type="ARBA" id="ARBA00022448"/>
    </source>
</evidence>
<dbReference type="GO" id="GO:0016020">
    <property type="term" value="C:membrane"/>
    <property type="evidence" value="ECO:0007669"/>
    <property type="project" value="UniProtKB-SubCell"/>
</dbReference>
<comment type="subcellular location">
    <subcellularLocation>
        <location evidence="1">Membrane</location>
        <topology evidence="1">Multi-pass membrane protein</topology>
    </subcellularLocation>
</comment>
<dbReference type="OrthoDB" id="10251508at2759"/>
<feature type="transmembrane region" description="Helical" evidence="9">
    <location>
        <begin position="332"/>
        <end position="355"/>
    </location>
</feature>
<keyword evidence="8 9" id="KW-0472">Membrane</keyword>